<dbReference type="EMBL" id="NEVQ01000013">
    <property type="protein sequence ID" value="OZI56473.1"/>
    <property type="molecule type" value="Genomic_DNA"/>
</dbReference>
<evidence type="ECO:0000313" key="2">
    <source>
        <dbReference type="Proteomes" id="UP000216885"/>
    </source>
</evidence>
<accession>A0A261U6I2</accession>
<dbReference type="OrthoDB" id="8613254at2"/>
<dbReference type="Gene3D" id="1.10.260.40">
    <property type="entry name" value="lambda repressor-like DNA-binding domains"/>
    <property type="match status" value="1"/>
</dbReference>
<dbReference type="Proteomes" id="UP000216885">
    <property type="component" value="Unassembled WGS sequence"/>
</dbReference>
<dbReference type="InterPro" id="IPR010982">
    <property type="entry name" value="Lambda_DNA-bd_dom_sf"/>
</dbReference>
<name>A0A261U6I2_9BORD</name>
<protein>
    <recommendedName>
        <fullName evidence="3">Transcriptional regulator</fullName>
    </recommendedName>
</protein>
<evidence type="ECO:0000313" key="1">
    <source>
        <dbReference type="EMBL" id="OZI56473.1"/>
    </source>
</evidence>
<keyword evidence="2" id="KW-1185">Reference proteome</keyword>
<dbReference type="GO" id="GO:0003677">
    <property type="term" value="F:DNA binding"/>
    <property type="evidence" value="ECO:0007669"/>
    <property type="project" value="InterPro"/>
</dbReference>
<reference evidence="1 2" key="1">
    <citation type="submission" date="2017-05" db="EMBL/GenBank/DDBJ databases">
        <title>Complete and WGS of Bordetella genogroups.</title>
        <authorList>
            <person name="Spilker T."/>
            <person name="LiPuma J."/>
        </authorList>
    </citation>
    <scope>NUCLEOTIDE SEQUENCE [LARGE SCALE GENOMIC DNA]</scope>
    <source>
        <strain evidence="1 2">AU9919</strain>
    </source>
</reference>
<evidence type="ECO:0008006" key="3">
    <source>
        <dbReference type="Google" id="ProtNLM"/>
    </source>
</evidence>
<dbReference type="AlphaFoldDB" id="A0A261U6I2"/>
<proteinExistence type="predicted"/>
<comment type="caution">
    <text evidence="1">The sequence shown here is derived from an EMBL/GenBank/DDBJ whole genome shotgun (WGS) entry which is preliminary data.</text>
</comment>
<dbReference type="SUPFAM" id="SSF47413">
    <property type="entry name" value="lambda repressor-like DNA-binding domains"/>
    <property type="match status" value="1"/>
</dbReference>
<sequence>MNEQKTDGDLIDALGGTSEVARLCDLTTGAVSQWRTNGIPRAWKKFLRLAKPRIFKAWERSR</sequence>
<gene>
    <name evidence="1" type="ORF">CAL20_13675</name>
</gene>
<organism evidence="1 2">
    <name type="scientific">Bordetella genomosp. 4</name>
    <dbReference type="NCBI Taxonomy" id="463044"/>
    <lineage>
        <taxon>Bacteria</taxon>
        <taxon>Pseudomonadati</taxon>
        <taxon>Pseudomonadota</taxon>
        <taxon>Betaproteobacteria</taxon>
        <taxon>Burkholderiales</taxon>
        <taxon>Alcaligenaceae</taxon>
        <taxon>Bordetella</taxon>
    </lineage>
</organism>